<dbReference type="PANTHER" id="PTHR43065:SF22">
    <property type="entry name" value="HISTIDINE KINASE"/>
    <property type="match status" value="1"/>
</dbReference>
<gene>
    <name evidence="6" type="ORF">G3446_16905</name>
</gene>
<sequence>MARQGFRPFLARLRARLTGAEPPSGSGHRADAQPKHDEEEIALLSQRVETLTATLRETRHEHLAQTEKLAAVGELIAGIAHELNNPLAIMLGHMELLTRELGPETWSVRQEVELIFQQIERSRGIIDSLLRITRPTDDIRILEPSELEALIEECLRLVLQEARRTDVEVRTDLQATLGVRISRQDLRQVIINLLVNAVHAVEANQGTIAIRSRDLESRGILIEVGDTGPGIPPDVVDRIFRPFFTTKGAGRGTGLGLSVSTGLIRRYGGALTLESTSGQGTEFRIWVRREPIFDEHDNWLAKTLVSSLEARPRQPPWLRRKDSPASPCPRFETHETWPGLTVASTPVTSVNPRSCSCDERSPAWPGDRTRDPGA</sequence>
<evidence type="ECO:0000256" key="4">
    <source>
        <dbReference type="SAM" id="MobiDB-lite"/>
    </source>
</evidence>
<dbReference type="InterPro" id="IPR003661">
    <property type="entry name" value="HisK_dim/P_dom"/>
</dbReference>
<dbReference type="Gene3D" id="3.30.565.10">
    <property type="entry name" value="Histidine kinase-like ATPase, C-terminal domain"/>
    <property type="match status" value="1"/>
</dbReference>
<reference evidence="6 7" key="1">
    <citation type="submission" date="2020-02" db="EMBL/GenBank/DDBJ databases">
        <title>Genome sequences of Thiorhodococcus mannitoliphagus and Thiorhodococcus minor, purple sulfur photosynthetic bacteria in the gammaproteobacterial family, Chromatiaceae.</title>
        <authorList>
            <person name="Aviles F.A."/>
            <person name="Meyer T.E."/>
            <person name="Kyndt J.A."/>
        </authorList>
    </citation>
    <scope>NUCLEOTIDE SEQUENCE [LARGE SCALE GENOMIC DNA]</scope>
    <source>
        <strain evidence="6 7">DSM 11518</strain>
    </source>
</reference>
<feature type="compositionally biased region" description="Basic and acidic residues" evidence="4">
    <location>
        <begin position="356"/>
        <end position="374"/>
    </location>
</feature>
<dbReference type="InterPro" id="IPR005467">
    <property type="entry name" value="His_kinase_dom"/>
</dbReference>
<feature type="domain" description="Histidine kinase" evidence="5">
    <location>
        <begin position="78"/>
        <end position="291"/>
    </location>
</feature>
<keyword evidence="7" id="KW-1185">Reference proteome</keyword>
<dbReference type="EC" id="2.7.13.3" evidence="2"/>
<dbReference type="SMART" id="SM00388">
    <property type="entry name" value="HisKA"/>
    <property type="match status" value="1"/>
</dbReference>
<dbReference type="PROSITE" id="PS50109">
    <property type="entry name" value="HIS_KIN"/>
    <property type="match status" value="1"/>
</dbReference>
<dbReference type="SUPFAM" id="SSF47384">
    <property type="entry name" value="Homodimeric domain of signal transducing histidine kinase"/>
    <property type="match status" value="1"/>
</dbReference>
<feature type="compositionally biased region" description="Polar residues" evidence="4">
    <location>
        <begin position="342"/>
        <end position="354"/>
    </location>
</feature>
<evidence type="ECO:0000256" key="2">
    <source>
        <dbReference type="ARBA" id="ARBA00012438"/>
    </source>
</evidence>
<feature type="region of interest" description="Disordered" evidence="4">
    <location>
        <begin position="311"/>
        <end position="374"/>
    </location>
</feature>
<dbReference type="InterPro" id="IPR036890">
    <property type="entry name" value="HATPase_C_sf"/>
</dbReference>
<dbReference type="InterPro" id="IPR003594">
    <property type="entry name" value="HATPase_dom"/>
</dbReference>
<dbReference type="EMBL" id="JAAIJQ010000054">
    <property type="protein sequence ID" value="NEV63547.1"/>
    <property type="molecule type" value="Genomic_DNA"/>
</dbReference>
<dbReference type="PANTHER" id="PTHR43065">
    <property type="entry name" value="SENSOR HISTIDINE KINASE"/>
    <property type="match status" value="1"/>
</dbReference>
<evidence type="ECO:0000313" key="7">
    <source>
        <dbReference type="Proteomes" id="UP000483379"/>
    </source>
</evidence>
<dbReference type="PRINTS" id="PR00344">
    <property type="entry name" value="BCTRLSENSOR"/>
</dbReference>
<dbReference type="Pfam" id="PF02518">
    <property type="entry name" value="HATPase_c"/>
    <property type="match status" value="1"/>
</dbReference>
<protein>
    <recommendedName>
        <fullName evidence="2">histidine kinase</fullName>
        <ecNumber evidence="2">2.7.13.3</ecNumber>
    </recommendedName>
</protein>
<evidence type="ECO:0000313" key="6">
    <source>
        <dbReference type="EMBL" id="NEV63547.1"/>
    </source>
</evidence>
<comment type="catalytic activity">
    <reaction evidence="1">
        <text>ATP + protein L-histidine = ADP + protein N-phospho-L-histidine.</text>
        <dbReference type="EC" id="2.7.13.3"/>
    </reaction>
</comment>
<dbReference type="SUPFAM" id="SSF55874">
    <property type="entry name" value="ATPase domain of HSP90 chaperone/DNA topoisomerase II/histidine kinase"/>
    <property type="match status" value="1"/>
</dbReference>
<dbReference type="RefSeq" id="WP_164454009.1">
    <property type="nucleotide sequence ID" value="NZ_JAAIJQ010000054.1"/>
</dbReference>
<keyword evidence="3" id="KW-0597">Phosphoprotein</keyword>
<dbReference type="Gene3D" id="1.10.287.130">
    <property type="match status" value="1"/>
</dbReference>
<dbReference type="GO" id="GO:0000155">
    <property type="term" value="F:phosphorelay sensor kinase activity"/>
    <property type="evidence" value="ECO:0007669"/>
    <property type="project" value="InterPro"/>
</dbReference>
<name>A0A6M0K4M6_9GAMM</name>
<evidence type="ECO:0000256" key="1">
    <source>
        <dbReference type="ARBA" id="ARBA00000085"/>
    </source>
</evidence>
<feature type="region of interest" description="Disordered" evidence="4">
    <location>
        <begin position="17"/>
        <end position="36"/>
    </location>
</feature>
<organism evidence="6 7">
    <name type="scientific">Thiorhodococcus minor</name>
    <dbReference type="NCBI Taxonomy" id="57489"/>
    <lineage>
        <taxon>Bacteria</taxon>
        <taxon>Pseudomonadati</taxon>
        <taxon>Pseudomonadota</taxon>
        <taxon>Gammaproteobacteria</taxon>
        <taxon>Chromatiales</taxon>
        <taxon>Chromatiaceae</taxon>
        <taxon>Thiorhodococcus</taxon>
    </lineage>
</organism>
<dbReference type="CDD" id="cd00082">
    <property type="entry name" value="HisKA"/>
    <property type="match status" value="1"/>
</dbReference>
<accession>A0A6M0K4M6</accession>
<dbReference type="SMART" id="SM00387">
    <property type="entry name" value="HATPase_c"/>
    <property type="match status" value="1"/>
</dbReference>
<evidence type="ECO:0000259" key="5">
    <source>
        <dbReference type="PROSITE" id="PS50109"/>
    </source>
</evidence>
<dbReference type="InterPro" id="IPR036097">
    <property type="entry name" value="HisK_dim/P_sf"/>
</dbReference>
<evidence type="ECO:0000256" key="3">
    <source>
        <dbReference type="ARBA" id="ARBA00022553"/>
    </source>
</evidence>
<proteinExistence type="predicted"/>
<dbReference type="Pfam" id="PF00512">
    <property type="entry name" value="HisKA"/>
    <property type="match status" value="1"/>
</dbReference>
<dbReference type="AlphaFoldDB" id="A0A6M0K4M6"/>
<comment type="caution">
    <text evidence="6">The sequence shown here is derived from an EMBL/GenBank/DDBJ whole genome shotgun (WGS) entry which is preliminary data.</text>
</comment>
<dbReference type="InterPro" id="IPR004358">
    <property type="entry name" value="Sig_transdc_His_kin-like_C"/>
</dbReference>
<dbReference type="Proteomes" id="UP000483379">
    <property type="component" value="Unassembled WGS sequence"/>
</dbReference>